<sequence length="103" mass="11577">MTTATRLTSRDSYITVRTDRTTERGVDLLAVERAVNGELPESMTDAELAYAARVLSEHNVSRDESARRLSLSDYVLRKCQDSGWKPDTITSWRENSQKKAVAA</sequence>
<organism evidence="1 2">
    <name type="scientific">Streptomyces actinomycinicus</name>
    <dbReference type="NCBI Taxonomy" id="1695166"/>
    <lineage>
        <taxon>Bacteria</taxon>
        <taxon>Bacillati</taxon>
        <taxon>Actinomycetota</taxon>
        <taxon>Actinomycetes</taxon>
        <taxon>Kitasatosporales</taxon>
        <taxon>Streptomycetaceae</taxon>
        <taxon>Streptomyces</taxon>
    </lineage>
</organism>
<dbReference type="RefSeq" id="WP_201843362.1">
    <property type="nucleotide sequence ID" value="NZ_JAERRK010000025.1"/>
</dbReference>
<evidence type="ECO:0000313" key="1">
    <source>
        <dbReference type="EMBL" id="MBL1086812.1"/>
    </source>
</evidence>
<gene>
    <name evidence="1" type="ORF">JK359_33445</name>
</gene>
<dbReference type="EMBL" id="JAERRK010000025">
    <property type="protein sequence ID" value="MBL1086812.1"/>
    <property type="molecule type" value="Genomic_DNA"/>
</dbReference>
<accession>A0A937ENY4</accession>
<comment type="caution">
    <text evidence="1">The sequence shown here is derived from an EMBL/GenBank/DDBJ whole genome shotgun (WGS) entry which is preliminary data.</text>
</comment>
<reference evidence="1" key="1">
    <citation type="submission" date="2021-01" db="EMBL/GenBank/DDBJ databases">
        <title>WGS of actinomycetes isolated from Thailand.</title>
        <authorList>
            <person name="Thawai C."/>
        </authorList>
    </citation>
    <scope>NUCLEOTIDE SEQUENCE</scope>
    <source>
        <strain evidence="1">RCU-197</strain>
    </source>
</reference>
<protein>
    <submittedName>
        <fullName evidence="1">Uncharacterized protein</fullName>
    </submittedName>
</protein>
<dbReference type="Proteomes" id="UP000661858">
    <property type="component" value="Unassembled WGS sequence"/>
</dbReference>
<evidence type="ECO:0000313" key="2">
    <source>
        <dbReference type="Proteomes" id="UP000661858"/>
    </source>
</evidence>
<proteinExistence type="predicted"/>
<name>A0A937ENY4_9ACTN</name>
<keyword evidence="2" id="KW-1185">Reference proteome</keyword>
<dbReference type="AlphaFoldDB" id="A0A937ENY4"/>